<dbReference type="SUPFAM" id="SSF111369">
    <property type="entry name" value="HlyD-like secretion proteins"/>
    <property type="match status" value="1"/>
</dbReference>
<dbReference type="Pfam" id="PF25954">
    <property type="entry name" value="Beta-barrel_RND_2"/>
    <property type="match status" value="1"/>
</dbReference>
<dbReference type="EMBL" id="CP072801">
    <property type="protein sequence ID" value="QTR48246.1"/>
    <property type="molecule type" value="Genomic_DNA"/>
</dbReference>
<sequence>MSANAQIAQKQAVLAQTQLDLDRTTIRSPLDGIVIDRQVSIGQTVAASLSAPILFKIAQDLSQMQIEADVDEADIGKIAEKQPVRFTVDAFPSRKFNGEVAQVRKASTVNNNVVTYKVVIRADNADKALLPGMTANVDMVTGLKENVLRVPNTALRFKPAEGTTATTNG</sequence>
<keyword evidence="2" id="KW-0175">Coiled coil</keyword>
<evidence type="ECO:0000256" key="2">
    <source>
        <dbReference type="ARBA" id="ARBA00023054"/>
    </source>
</evidence>
<evidence type="ECO:0000313" key="5">
    <source>
        <dbReference type="Proteomes" id="UP000672039"/>
    </source>
</evidence>
<evidence type="ECO:0000256" key="1">
    <source>
        <dbReference type="ARBA" id="ARBA00004196"/>
    </source>
</evidence>
<dbReference type="Gene3D" id="2.40.30.170">
    <property type="match status" value="1"/>
</dbReference>
<gene>
    <name evidence="4" type="ORF">J9253_10175</name>
</gene>
<proteinExistence type="predicted"/>
<feature type="domain" description="CusB-like beta-barrel" evidence="3">
    <location>
        <begin position="66"/>
        <end position="139"/>
    </location>
</feature>
<dbReference type="PANTHER" id="PTHR32347">
    <property type="entry name" value="EFFLUX SYSTEM COMPONENT YKNX-RELATED"/>
    <property type="match status" value="1"/>
</dbReference>
<keyword evidence="5" id="KW-1185">Reference proteome</keyword>
<dbReference type="Proteomes" id="UP000672039">
    <property type="component" value="Chromosome"/>
</dbReference>
<evidence type="ECO:0000313" key="4">
    <source>
        <dbReference type="EMBL" id="QTR48246.1"/>
    </source>
</evidence>
<protein>
    <submittedName>
        <fullName evidence="4">Efflux RND transporter periplasmic adaptor subunit</fullName>
    </submittedName>
</protein>
<comment type="subcellular location">
    <subcellularLocation>
        <location evidence="1">Cell envelope</location>
    </subcellularLocation>
</comment>
<dbReference type="InterPro" id="IPR050465">
    <property type="entry name" value="UPF0194_transport"/>
</dbReference>
<dbReference type="PANTHER" id="PTHR32347:SF14">
    <property type="entry name" value="EFFLUX SYSTEM COMPONENT YKNX-RELATED"/>
    <property type="match status" value="1"/>
</dbReference>
<name>A0ABX7WXY7_9GAMM</name>
<evidence type="ECO:0000259" key="3">
    <source>
        <dbReference type="Pfam" id="PF25954"/>
    </source>
</evidence>
<dbReference type="InterPro" id="IPR058792">
    <property type="entry name" value="Beta-barrel_RND_2"/>
</dbReference>
<reference evidence="4 5" key="1">
    <citation type="submission" date="2021-04" db="EMBL/GenBank/DDBJ databases">
        <title>Genomics, taxonomy and metabolism of representatives of sulfur bacteria of the genus Thiothrix: Thiothrix fructosivorans QT, Thiothrix unzii A1T and three new species, Thiothrix subterranea sp. nov., Thiothrix litoralis sp. nov. and 'Candidatus Thiothrix anitrata' sp. nov.</title>
        <authorList>
            <person name="Ravin N.V."/>
            <person name="Smolyakov D."/>
            <person name="Rudenko T.S."/>
            <person name="Mardanov A.V."/>
            <person name="Beletsky A.V."/>
            <person name="Markov N.D."/>
            <person name="Fomenkov A.I."/>
            <person name="Roberts R.J."/>
            <person name="Karnachuk O.V."/>
            <person name="Novikov A."/>
            <person name="Grabovich M.Y."/>
        </authorList>
    </citation>
    <scope>NUCLEOTIDE SEQUENCE [LARGE SCALE GENOMIC DNA]</scope>
    <source>
        <strain evidence="4 5">AS</strain>
    </source>
</reference>
<organism evidence="4 5">
    <name type="scientific">Thiothrix litoralis</name>
    <dbReference type="NCBI Taxonomy" id="2891210"/>
    <lineage>
        <taxon>Bacteria</taxon>
        <taxon>Pseudomonadati</taxon>
        <taxon>Pseudomonadota</taxon>
        <taxon>Gammaproteobacteria</taxon>
        <taxon>Thiotrichales</taxon>
        <taxon>Thiotrichaceae</taxon>
        <taxon>Thiothrix</taxon>
    </lineage>
</organism>
<accession>A0ABX7WXY7</accession>
<dbReference type="Gene3D" id="2.40.50.100">
    <property type="match status" value="1"/>
</dbReference>